<dbReference type="Proteomes" id="UP000507470">
    <property type="component" value="Unassembled WGS sequence"/>
</dbReference>
<dbReference type="SUPFAM" id="SSF56801">
    <property type="entry name" value="Acetyl-CoA synthetase-like"/>
    <property type="match status" value="1"/>
</dbReference>
<reference evidence="3 4" key="1">
    <citation type="submission" date="2020-06" db="EMBL/GenBank/DDBJ databases">
        <authorList>
            <person name="Li R."/>
            <person name="Bekaert M."/>
        </authorList>
    </citation>
    <scope>NUCLEOTIDE SEQUENCE [LARGE SCALE GENOMIC DNA]</scope>
    <source>
        <strain evidence="4">wild</strain>
    </source>
</reference>
<keyword evidence="3" id="KW-0436">Ligase</keyword>
<evidence type="ECO:0000259" key="2">
    <source>
        <dbReference type="Pfam" id="PF00501"/>
    </source>
</evidence>
<dbReference type="InterPro" id="IPR000873">
    <property type="entry name" value="AMP-dep_synth/lig_dom"/>
</dbReference>
<keyword evidence="4" id="KW-1185">Reference proteome</keyword>
<dbReference type="PROSITE" id="PS00455">
    <property type="entry name" value="AMP_BINDING"/>
    <property type="match status" value="1"/>
</dbReference>
<name>A0A6J8ACS1_MYTCO</name>
<dbReference type="InterPro" id="IPR020845">
    <property type="entry name" value="AMP-binding_CS"/>
</dbReference>
<dbReference type="PANTHER" id="PTHR24095">
    <property type="entry name" value="ACETYL-COENZYME A SYNTHETASE"/>
    <property type="match status" value="1"/>
</dbReference>
<dbReference type="AlphaFoldDB" id="A0A6J8ACS1"/>
<evidence type="ECO:0000256" key="1">
    <source>
        <dbReference type="ARBA" id="ARBA00013275"/>
    </source>
</evidence>
<accession>A0A6J8ACS1</accession>
<sequence length="358" mass="40839">MQSESSECKPEEMNSEDYLFMLYTSGSTGKPKGLAHSTAGYLLYAGITQKYVFDYKQGERFGCVADIGWITGHSYVVYGPLFNGGTTVLFESTPVYPDPGRYWEMVERLKLQHIYLAPTALRMLLKEGRSWVTKYDRSTLRKLGCVGEPLNREAFDWYNVVVGDKKADVVDTWWQTETGGITISPRPSEEGAEILPAMPMRPFFGIKPALVDKNGIELQGNNVMGALCINSCWPGMARTIYGDHQRFIDTYFNPFKGYYFSGDGAVRDKQGYYRITGRMDDVLNVSGHRLGTAEIEDVIVCQVFIQFLMITLTRKLIQETVLLIVWNFDPPFFHEKLHFNLKNKEYFTKTLSITLNKK</sequence>
<evidence type="ECO:0000313" key="3">
    <source>
        <dbReference type="EMBL" id="CAC5365144.1"/>
    </source>
</evidence>
<dbReference type="GO" id="GO:0003987">
    <property type="term" value="F:acetate-CoA ligase activity"/>
    <property type="evidence" value="ECO:0007669"/>
    <property type="project" value="UniProtKB-EC"/>
</dbReference>
<gene>
    <name evidence="3" type="ORF">MCOR_5949</name>
</gene>
<dbReference type="PANTHER" id="PTHR24095:SF14">
    <property type="entry name" value="ACETYL-COENZYME A SYNTHETASE 1"/>
    <property type="match status" value="1"/>
</dbReference>
<dbReference type="OrthoDB" id="1706066at2759"/>
<dbReference type="InterPro" id="IPR042099">
    <property type="entry name" value="ANL_N_sf"/>
</dbReference>
<dbReference type="GO" id="GO:0005739">
    <property type="term" value="C:mitochondrion"/>
    <property type="evidence" value="ECO:0007669"/>
    <property type="project" value="TreeGrafter"/>
</dbReference>
<evidence type="ECO:0000313" key="4">
    <source>
        <dbReference type="Proteomes" id="UP000507470"/>
    </source>
</evidence>
<dbReference type="EC" id="6.2.1.1" evidence="1"/>
<proteinExistence type="predicted"/>
<feature type="domain" description="AMP-dependent synthetase/ligase" evidence="2">
    <location>
        <begin position="7"/>
        <end position="238"/>
    </location>
</feature>
<dbReference type="GO" id="GO:0006085">
    <property type="term" value="P:acetyl-CoA biosynthetic process"/>
    <property type="evidence" value="ECO:0007669"/>
    <property type="project" value="TreeGrafter"/>
</dbReference>
<protein>
    <recommendedName>
        <fullName evidence="1">acetate--CoA ligase</fullName>
        <ecNumber evidence="1">6.2.1.1</ecNumber>
    </recommendedName>
</protein>
<dbReference type="Gene3D" id="3.40.50.12780">
    <property type="entry name" value="N-terminal domain of ligase-like"/>
    <property type="match status" value="1"/>
</dbReference>
<dbReference type="EMBL" id="CACVKT020001098">
    <property type="protein sequence ID" value="CAC5365144.1"/>
    <property type="molecule type" value="Genomic_DNA"/>
</dbReference>
<dbReference type="Pfam" id="PF00501">
    <property type="entry name" value="AMP-binding"/>
    <property type="match status" value="1"/>
</dbReference>
<organism evidence="3 4">
    <name type="scientific">Mytilus coruscus</name>
    <name type="common">Sea mussel</name>
    <dbReference type="NCBI Taxonomy" id="42192"/>
    <lineage>
        <taxon>Eukaryota</taxon>
        <taxon>Metazoa</taxon>
        <taxon>Spiralia</taxon>
        <taxon>Lophotrochozoa</taxon>
        <taxon>Mollusca</taxon>
        <taxon>Bivalvia</taxon>
        <taxon>Autobranchia</taxon>
        <taxon>Pteriomorphia</taxon>
        <taxon>Mytilida</taxon>
        <taxon>Mytiloidea</taxon>
        <taxon>Mytilidae</taxon>
        <taxon>Mytilinae</taxon>
        <taxon>Mytilus</taxon>
    </lineage>
</organism>